<dbReference type="EMBL" id="OX596103">
    <property type="protein sequence ID" value="CAM9875640.1"/>
    <property type="molecule type" value="Genomic_DNA"/>
</dbReference>
<evidence type="ECO:0000313" key="2">
    <source>
        <dbReference type="Proteomes" id="UP001162501"/>
    </source>
</evidence>
<name>A0AC59YP99_RANTA</name>
<gene>
    <name evidence="1" type="ORF">MRATA1EN22A_LOCUS8724</name>
</gene>
<reference evidence="1" key="2">
    <citation type="submission" date="2025-03" db="EMBL/GenBank/DDBJ databases">
        <authorList>
            <consortium name="ELIXIR-Norway"/>
            <consortium name="Elixir Norway"/>
        </authorList>
    </citation>
    <scope>NUCLEOTIDE SEQUENCE</scope>
</reference>
<dbReference type="Proteomes" id="UP001162501">
    <property type="component" value="Chromosome 19"/>
</dbReference>
<accession>A0AC59YP99</accession>
<organism evidence="1 2">
    <name type="scientific">Rangifer tarandus platyrhynchus</name>
    <name type="common">Svalbard reindeer</name>
    <dbReference type="NCBI Taxonomy" id="3082113"/>
    <lineage>
        <taxon>Eukaryota</taxon>
        <taxon>Metazoa</taxon>
        <taxon>Chordata</taxon>
        <taxon>Craniata</taxon>
        <taxon>Vertebrata</taxon>
        <taxon>Euteleostomi</taxon>
        <taxon>Mammalia</taxon>
        <taxon>Eutheria</taxon>
        <taxon>Laurasiatheria</taxon>
        <taxon>Artiodactyla</taxon>
        <taxon>Ruminantia</taxon>
        <taxon>Pecora</taxon>
        <taxon>Cervidae</taxon>
        <taxon>Odocoileinae</taxon>
        <taxon>Rangifer</taxon>
    </lineage>
</organism>
<sequence length="101" mass="10409">MLALPPGHLQIRFQALLAFVQRGKTRPSRRLTTFGRDRGCSTAVPRPPPPPPPTNQRAVRGPSPRPRRRIGGRVGGGGGRGGGGAARADGVIGGARSAGSD</sequence>
<evidence type="ECO:0000313" key="1">
    <source>
        <dbReference type="EMBL" id="CAM9875640.1"/>
    </source>
</evidence>
<proteinExistence type="predicted"/>
<protein>
    <submittedName>
        <fullName evidence="1">Uncharacterized protein</fullName>
    </submittedName>
</protein>
<reference evidence="1" key="1">
    <citation type="submission" date="2023-05" db="EMBL/GenBank/DDBJ databases">
        <authorList>
            <consortium name="ELIXIR-Norway"/>
        </authorList>
    </citation>
    <scope>NUCLEOTIDE SEQUENCE</scope>
</reference>